<evidence type="ECO:0000256" key="1">
    <source>
        <dbReference type="SAM" id="MobiDB-lite"/>
    </source>
</evidence>
<dbReference type="EMBL" id="CM029049">
    <property type="protein sequence ID" value="KAG2573424.1"/>
    <property type="molecule type" value="Genomic_DNA"/>
</dbReference>
<name>A0A8T0QNW3_PANVG</name>
<sequence>MLRCTHSPAFTTVLHAKLQTFSGSSRRNGGGGRRKISRSKTSGGTKRAGSWQRKENFRGRIKNKKRPPSLAPCCGSPRQRASIIGDRITVDTEEGLTPRWGGVARRRFPRRCSWIRSRRPRAVAHPSCCWPAAAAAHRNAGAIRRGRAGRDDGARRLPVRSYPTRPTQRRVATRFFKPDELRGLVAGSEEGGSPADGTSSDAAAASERTARARYGLDETRPRGVGAEKAAGSLCSILACMRGCTGGTLRRRRGPRSPGRNLSGPNSSCLLLLAMPPPASGTRIAPLSVGRPQARLLPPWSTCDPSAARVPRVKSPRRRNAHFRTRVAGQTWRPPAGRGDRRGGRGRACPVRRRARPSARATGERAVPFHGEPGSYGPIRPRPAAGALGWWFRRW</sequence>
<evidence type="ECO:0000313" key="3">
    <source>
        <dbReference type="Proteomes" id="UP000823388"/>
    </source>
</evidence>
<feature type="region of interest" description="Disordered" evidence="1">
    <location>
        <begin position="330"/>
        <end position="379"/>
    </location>
</feature>
<reference evidence="2" key="1">
    <citation type="submission" date="2020-05" db="EMBL/GenBank/DDBJ databases">
        <title>WGS assembly of Panicum virgatum.</title>
        <authorList>
            <person name="Lovell J.T."/>
            <person name="Jenkins J."/>
            <person name="Shu S."/>
            <person name="Juenger T.E."/>
            <person name="Schmutz J."/>
        </authorList>
    </citation>
    <scope>NUCLEOTIDE SEQUENCE</scope>
    <source>
        <strain evidence="2">AP13</strain>
    </source>
</reference>
<feature type="region of interest" description="Disordered" evidence="1">
    <location>
        <begin position="245"/>
        <end position="265"/>
    </location>
</feature>
<dbReference type="AlphaFoldDB" id="A0A8T0QNW3"/>
<organism evidence="2 3">
    <name type="scientific">Panicum virgatum</name>
    <name type="common">Blackwell switchgrass</name>
    <dbReference type="NCBI Taxonomy" id="38727"/>
    <lineage>
        <taxon>Eukaryota</taxon>
        <taxon>Viridiplantae</taxon>
        <taxon>Streptophyta</taxon>
        <taxon>Embryophyta</taxon>
        <taxon>Tracheophyta</taxon>
        <taxon>Spermatophyta</taxon>
        <taxon>Magnoliopsida</taxon>
        <taxon>Liliopsida</taxon>
        <taxon>Poales</taxon>
        <taxon>Poaceae</taxon>
        <taxon>PACMAD clade</taxon>
        <taxon>Panicoideae</taxon>
        <taxon>Panicodae</taxon>
        <taxon>Paniceae</taxon>
        <taxon>Panicinae</taxon>
        <taxon>Panicum</taxon>
        <taxon>Panicum sect. Hiantes</taxon>
    </lineage>
</organism>
<comment type="caution">
    <text evidence="2">The sequence shown here is derived from an EMBL/GenBank/DDBJ whole genome shotgun (WGS) entry which is preliminary data.</text>
</comment>
<feature type="region of interest" description="Disordered" evidence="1">
    <location>
        <begin position="21"/>
        <end position="77"/>
    </location>
</feature>
<accession>A0A8T0QNW3</accession>
<feature type="region of interest" description="Disordered" evidence="1">
    <location>
        <begin position="184"/>
        <end position="207"/>
    </location>
</feature>
<evidence type="ECO:0000313" key="2">
    <source>
        <dbReference type="EMBL" id="KAG2573424.1"/>
    </source>
</evidence>
<feature type="compositionally biased region" description="Low complexity" evidence="1">
    <location>
        <begin position="191"/>
        <end position="207"/>
    </location>
</feature>
<dbReference type="Proteomes" id="UP000823388">
    <property type="component" value="Chromosome 7K"/>
</dbReference>
<proteinExistence type="predicted"/>
<protein>
    <submittedName>
        <fullName evidence="2">Uncharacterized protein</fullName>
    </submittedName>
</protein>
<gene>
    <name evidence="2" type="ORF">PVAP13_7KG236155</name>
</gene>
<keyword evidence="3" id="KW-1185">Reference proteome</keyword>